<dbReference type="PROSITE" id="PS00463">
    <property type="entry name" value="ZN2_CY6_FUNGAL_1"/>
    <property type="match status" value="1"/>
</dbReference>
<reference evidence="4" key="1">
    <citation type="submission" date="2021-07" db="EMBL/GenBank/DDBJ databases">
        <authorList>
            <person name="Durling M."/>
        </authorList>
    </citation>
    <scope>NUCLEOTIDE SEQUENCE</scope>
</reference>
<accession>A0A9N9PNP6</accession>
<feature type="region of interest" description="Disordered" evidence="2">
    <location>
        <begin position="52"/>
        <end position="77"/>
    </location>
</feature>
<dbReference type="SUPFAM" id="SSF57701">
    <property type="entry name" value="Zn2/Cys6 DNA-binding domain"/>
    <property type="match status" value="1"/>
</dbReference>
<keyword evidence="5" id="KW-1185">Reference proteome</keyword>
<dbReference type="InterPro" id="IPR021858">
    <property type="entry name" value="Fun_TF"/>
</dbReference>
<dbReference type="PANTHER" id="PTHR47657">
    <property type="entry name" value="STEROL REGULATORY ELEMENT-BINDING PROTEIN ECM22"/>
    <property type="match status" value="1"/>
</dbReference>
<dbReference type="InterPro" id="IPR036864">
    <property type="entry name" value="Zn2-C6_fun-type_DNA-bd_sf"/>
</dbReference>
<comment type="caution">
    <text evidence="4">The sequence shown here is derived from an EMBL/GenBank/DDBJ whole genome shotgun (WGS) entry which is preliminary data.</text>
</comment>
<dbReference type="Gene3D" id="4.10.240.10">
    <property type="entry name" value="Zn(2)-C6 fungal-type DNA-binding domain"/>
    <property type="match status" value="1"/>
</dbReference>
<organism evidence="4 5">
    <name type="scientific">Hymenoscyphus fraxineus</name>
    <dbReference type="NCBI Taxonomy" id="746836"/>
    <lineage>
        <taxon>Eukaryota</taxon>
        <taxon>Fungi</taxon>
        <taxon>Dikarya</taxon>
        <taxon>Ascomycota</taxon>
        <taxon>Pezizomycotina</taxon>
        <taxon>Leotiomycetes</taxon>
        <taxon>Helotiales</taxon>
        <taxon>Helotiaceae</taxon>
        <taxon>Hymenoscyphus</taxon>
    </lineage>
</organism>
<dbReference type="Pfam" id="PF11951">
    <property type="entry name" value="Fungal_trans_2"/>
    <property type="match status" value="1"/>
</dbReference>
<dbReference type="SMART" id="SM00066">
    <property type="entry name" value="GAL4"/>
    <property type="match status" value="1"/>
</dbReference>
<dbReference type="GO" id="GO:0008270">
    <property type="term" value="F:zinc ion binding"/>
    <property type="evidence" value="ECO:0007669"/>
    <property type="project" value="InterPro"/>
</dbReference>
<feature type="domain" description="Zn(2)-C6 fungal-type" evidence="3">
    <location>
        <begin position="17"/>
        <end position="47"/>
    </location>
</feature>
<dbReference type="AlphaFoldDB" id="A0A9N9PNP6"/>
<dbReference type="GO" id="GO:0000981">
    <property type="term" value="F:DNA-binding transcription factor activity, RNA polymerase II-specific"/>
    <property type="evidence" value="ECO:0007669"/>
    <property type="project" value="InterPro"/>
</dbReference>
<dbReference type="EMBL" id="CAJVRL010000052">
    <property type="protein sequence ID" value="CAG8953781.1"/>
    <property type="molecule type" value="Genomic_DNA"/>
</dbReference>
<evidence type="ECO:0000313" key="5">
    <source>
        <dbReference type="Proteomes" id="UP000696280"/>
    </source>
</evidence>
<gene>
    <name evidence="4" type="ORF">HYFRA_00006672</name>
</gene>
<evidence type="ECO:0000313" key="4">
    <source>
        <dbReference type="EMBL" id="CAG8953781.1"/>
    </source>
</evidence>
<dbReference type="CDD" id="cd00067">
    <property type="entry name" value="GAL4"/>
    <property type="match status" value="1"/>
</dbReference>
<dbReference type="InterPro" id="IPR052400">
    <property type="entry name" value="Zn2-C6_fungal_TF"/>
</dbReference>
<dbReference type="Pfam" id="PF00172">
    <property type="entry name" value="Zn_clus"/>
    <property type="match status" value="1"/>
</dbReference>
<dbReference type="InterPro" id="IPR001138">
    <property type="entry name" value="Zn2Cys6_DnaBD"/>
</dbReference>
<evidence type="ECO:0000256" key="2">
    <source>
        <dbReference type="SAM" id="MobiDB-lite"/>
    </source>
</evidence>
<evidence type="ECO:0000259" key="3">
    <source>
        <dbReference type="PROSITE" id="PS50048"/>
    </source>
</evidence>
<proteinExistence type="predicted"/>
<feature type="compositionally biased region" description="Low complexity" evidence="2">
    <location>
        <begin position="58"/>
        <end position="72"/>
    </location>
</feature>
<dbReference type="OrthoDB" id="3546279at2759"/>
<dbReference type="PANTHER" id="PTHR47657:SF7">
    <property type="entry name" value="STEROL REGULATORY ELEMENT-BINDING PROTEIN ECM22"/>
    <property type="match status" value="1"/>
</dbReference>
<evidence type="ECO:0000256" key="1">
    <source>
        <dbReference type="ARBA" id="ARBA00023242"/>
    </source>
</evidence>
<protein>
    <recommendedName>
        <fullName evidence="3">Zn(2)-C6 fungal-type domain-containing protein</fullName>
    </recommendedName>
</protein>
<sequence length="407" mass="45169">MGGEFVTKRPHKKSRGGCQTCKTKKVKCDETQPKCGFCEKRDFKCVYINKPSNPPTPASSSRSSSIIDFSTPPESQDTETFDELMAPGTIVLAPRPAISTSVGSLSRTDLRLMHHWSTSTWNTVAVNDDQNSILLLAVPQIAFQNEYLLNCILGIASLHQEVLNPASEEYPKTTVGYRVRALNGFREALSGSDGQVLDWEAACITALLLLCLCSKDRSKGGEQLTCIDWLVLYRGIGAVISVRTWDELVNTAISPIFKRSLTSLHIPPSVPKTLMHLLSTIPPTSPDYPLLRPYCFSVECLGGLYASLQQSGLTDDLFIRTITWPSYLPQEFVDCAIQKRPIALVILAYYLVFIKLIRGIWWVDNVADVEIGIIESLVGEGYAGFMTVPMEAMKTGDREEIVRILLR</sequence>
<dbReference type="Proteomes" id="UP000696280">
    <property type="component" value="Unassembled WGS sequence"/>
</dbReference>
<keyword evidence="1" id="KW-0539">Nucleus</keyword>
<dbReference type="PROSITE" id="PS50048">
    <property type="entry name" value="ZN2_CY6_FUNGAL_2"/>
    <property type="match status" value="1"/>
</dbReference>
<name>A0A9N9PNP6_9HELO</name>